<evidence type="ECO:0000313" key="2">
    <source>
        <dbReference type="EMBL" id="OUO06361.1"/>
    </source>
</evidence>
<dbReference type="Proteomes" id="UP000195975">
    <property type="component" value="Unassembled WGS sequence"/>
</dbReference>
<protein>
    <submittedName>
        <fullName evidence="2">Uncharacterized protein</fullName>
    </submittedName>
</protein>
<feature type="compositionally biased region" description="Pro residues" evidence="1">
    <location>
        <begin position="34"/>
        <end position="45"/>
    </location>
</feature>
<dbReference type="RefSeq" id="WP_087375228.1">
    <property type="nucleotide sequence ID" value="NZ_CALVDK010000008.1"/>
</dbReference>
<name>A0A9Q5STF5_9BACT</name>
<gene>
    <name evidence="2" type="ORF">B5F96_04800</name>
</gene>
<feature type="compositionally biased region" description="Low complexity" evidence="1">
    <location>
        <begin position="48"/>
        <end position="63"/>
    </location>
</feature>
<evidence type="ECO:0000313" key="3">
    <source>
        <dbReference type="Proteomes" id="UP000195975"/>
    </source>
</evidence>
<feature type="region of interest" description="Disordered" evidence="1">
    <location>
        <begin position="29"/>
        <end position="76"/>
    </location>
</feature>
<proteinExistence type="predicted"/>
<comment type="caution">
    <text evidence="2">The sequence shown here is derived from an EMBL/GenBank/DDBJ whole genome shotgun (WGS) entry which is preliminary data.</text>
</comment>
<evidence type="ECO:0000256" key="1">
    <source>
        <dbReference type="SAM" id="MobiDB-lite"/>
    </source>
</evidence>
<dbReference type="AlphaFoldDB" id="A0A9Q5STF5"/>
<accession>A0A9Q5STF5</accession>
<organism evidence="2 3">
    <name type="scientific">Parabacteroides johnsonii</name>
    <dbReference type="NCBI Taxonomy" id="387661"/>
    <lineage>
        <taxon>Bacteria</taxon>
        <taxon>Pseudomonadati</taxon>
        <taxon>Bacteroidota</taxon>
        <taxon>Bacteroidia</taxon>
        <taxon>Bacteroidales</taxon>
        <taxon>Tannerellaceae</taxon>
        <taxon>Parabacteroides</taxon>
    </lineage>
</organism>
<reference evidence="3" key="1">
    <citation type="submission" date="2017-04" db="EMBL/GenBank/DDBJ databases">
        <title>Function of individual gut microbiota members based on whole genome sequencing of pure cultures obtained from chicken caecum.</title>
        <authorList>
            <person name="Medvecky M."/>
            <person name="Cejkova D."/>
            <person name="Polansky O."/>
            <person name="Karasova D."/>
            <person name="Kubasova T."/>
            <person name="Cizek A."/>
            <person name="Rychlik I."/>
        </authorList>
    </citation>
    <scope>NUCLEOTIDE SEQUENCE [LARGE SCALE GENOMIC DNA]</scope>
    <source>
        <strain evidence="3">An42</strain>
    </source>
</reference>
<sequence>MNLLETILNFLTTLARIIFPRRKHPVAGDDLCPCPLPEPPIPPLPVEGRNGSNPRRSRSNSLPPLSPPPETPHPEADWLGLSGYTLMLAGGIGSLYKVLAG</sequence>
<dbReference type="EMBL" id="NFIJ01000003">
    <property type="protein sequence ID" value="OUO06361.1"/>
    <property type="molecule type" value="Genomic_DNA"/>
</dbReference>